<dbReference type="InterPro" id="IPR029021">
    <property type="entry name" value="Prot-tyrosine_phosphatase-like"/>
</dbReference>
<evidence type="ECO:0000256" key="3">
    <source>
        <dbReference type="SAM" id="MobiDB-lite"/>
    </source>
</evidence>
<evidence type="ECO:0000256" key="2">
    <source>
        <dbReference type="ARBA" id="ARBA00022912"/>
    </source>
</evidence>
<dbReference type="EMBL" id="JALLAZ020000344">
    <property type="protein sequence ID" value="KAL3797483.1"/>
    <property type="molecule type" value="Genomic_DNA"/>
</dbReference>
<dbReference type="Pfam" id="PF00782">
    <property type="entry name" value="DSPc"/>
    <property type="match status" value="1"/>
</dbReference>
<dbReference type="PROSITE" id="PS00383">
    <property type="entry name" value="TYR_PHOSPHATASE_1"/>
    <property type="match status" value="1"/>
</dbReference>
<dbReference type="InterPro" id="IPR000340">
    <property type="entry name" value="Dual-sp_phosphatase_cat-dom"/>
</dbReference>
<dbReference type="SUPFAM" id="SSF52799">
    <property type="entry name" value="(Phosphotyrosine protein) phosphatases II"/>
    <property type="match status" value="1"/>
</dbReference>
<dbReference type="InterPro" id="IPR020422">
    <property type="entry name" value="TYR_PHOSPHATASE_DUAL_dom"/>
</dbReference>
<protein>
    <recommendedName>
        <fullName evidence="8">Protein-tyrosine-phosphatase</fullName>
    </recommendedName>
</protein>
<keyword evidence="1" id="KW-0378">Hydrolase</keyword>
<dbReference type="SMART" id="SM00195">
    <property type="entry name" value="DSPc"/>
    <property type="match status" value="1"/>
</dbReference>
<dbReference type="Proteomes" id="UP001530315">
    <property type="component" value="Unassembled WGS sequence"/>
</dbReference>
<feature type="domain" description="Tyrosine specific protein phosphatases" evidence="5">
    <location>
        <begin position="212"/>
        <end position="284"/>
    </location>
</feature>
<accession>A0ABD3QAR5</accession>
<evidence type="ECO:0000313" key="7">
    <source>
        <dbReference type="Proteomes" id="UP001530315"/>
    </source>
</evidence>
<feature type="compositionally biased region" description="Acidic residues" evidence="3">
    <location>
        <begin position="344"/>
        <end position="358"/>
    </location>
</feature>
<feature type="region of interest" description="Disordered" evidence="3">
    <location>
        <begin position="295"/>
        <end position="374"/>
    </location>
</feature>
<organism evidence="6 7">
    <name type="scientific">Stephanodiscus triporus</name>
    <dbReference type="NCBI Taxonomy" id="2934178"/>
    <lineage>
        <taxon>Eukaryota</taxon>
        <taxon>Sar</taxon>
        <taxon>Stramenopiles</taxon>
        <taxon>Ochrophyta</taxon>
        <taxon>Bacillariophyta</taxon>
        <taxon>Coscinodiscophyceae</taxon>
        <taxon>Thalassiosirophycidae</taxon>
        <taxon>Stephanodiscales</taxon>
        <taxon>Stephanodiscaceae</taxon>
        <taxon>Stephanodiscus</taxon>
    </lineage>
</organism>
<dbReference type="PANTHER" id="PTHR46274:SF6">
    <property type="entry name" value="TYR_PHOSPHATASE_2 DOMAIN-CONTAINING PROTEIN"/>
    <property type="match status" value="1"/>
</dbReference>
<dbReference type="AlphaFoldDB" id="A0ABD3QAR5"/>
<evidence type="ECO:0000259" key="4">
    <source>
        <dbReference type="PROSITE" id="PS50054"/>
    </source>
</evidence>
<feature type="compositionally biased region" description="Acidic residues" evidence="3">
    <location>
        <begin position="320"/>
        <end position="332"/>
    </location>
</feature>
<gene>
    <name evidence="6" type="ORF">ACHAW5_010092</name>
</gene>
<dbReference type="Gene3D" id="3.90.190.10">
    <property type="entry name" value="Protein tyrosine phosphatase superfamily"/>
    <property type="match status" value="1"/>
</dbReference>
<evidence type="ECO:0000256" key="1">
    <source>
        <dbReference type="ARBA" id="ARBA00022801"/>
    </source>
</evidence>
<evidence type="ECO:0000259" key="5">
    <source>
        <dbReference type="PROSITE" id="PS50056"/>
    </source>
</evidence>
<sequence>MTAETTSGNGSQLGANQWTSNSGQNFSQSATGGKGKKNDDGDDTNDDSNGDSDIGKRGGSTTRRAPWTAPFLLHMDGESPTSSVIFSALPNIASLLVRSAVVASVALYVLNQKHMLPMPIGKVVSKALFWPTIPITISRRMGKWTTVVDNAVVMGGAPFGWCGYPDRLSKQFNVRGVVNMCDEYRGPVSSYKKLGIEHLRLPTVDHFEPSVEDLKKAVAFIQRHEHNGDRVYVHCRAGHGRSAAAVYAWLLYKEPLADPKDLNEKLCSMRDVRKSLWKQPNINIFREWLRNGGMTSDSDDEDDYSAPRHDRSKTKFQMEIDNEGSGSDDYEENIIRSRLGQVFSDEDSANEDSSEEIYDEKYDDQNSEDERDYEHWRIYNQRDEL</sequence>
<dbReference type="InterPro" id="IPR000387">
    <property type="entry name" value="Tyr_Pase_dom"/>
</dbReference>
<dbReference type="PANTHER" id="PTHR46274">
    <property type="entry name" value="PHOSPHATIDYLINOSITOL PHOSPHATASE"/>
    <property type="match status" value="1"/>
</dbReference>
<feature type="domain" description="Tyrosine-protein phosphatase" evidence="4">
    <location>
        <begin position="143"/>
        <end position="298"/>
    </location>
</feature>
<dbReference type="GO" id="GO:0004721">
    <property type="term" value="F:phosphoprotein phosphatase activity"/>
    <property type="evidence" value="ECO:0007669"/>
    <property type="project" value="UniProtKB-KW"/>
</dbReference>
<dbReference type="InterPro" id="IPR016130">
    <property type="entry name" value="Tyr_Pase_AS"/>
</dbReference>
<comment type="caution">
    <text evidence="6">The sequence shown here is derived from an EMBL/GenBank/DDBJ whole genome shotgun (WGS) entry which is preliminary data.</text>
</comment>
<evidence type="ECO:0000313" key="6">
    <source>
        <dbReference type="EMBL" id="KAL3797483.1"/>
    </source>
</evidence>
<proteinExistence type="predicted"/>
<feature type="compositionally biased region" description="Polar residues" evidence="3">
    <location>
        <begin position="1"/>
        <end position="30"/>
    </location>
</feature>
<keyword evidence="7" id="KW-1185">Reference proteome</keyword>
<keyword evidence="2" id="KW-0904">Protein phosphatase</keyword>
<dbReference type="PROSITE" id="PS50054">
    <property type="entry name" value="TYR_PHOSPHATASE_DUAL"/>
    <property type="match status" value="1"/>
</dbReference>
<dbReference type="PROSITE" id="PS50056">
    <property type="entry name" value="TYR_PHOSPHATASE_2"/>
    <property type="match status" value="1"/>
</dbReference>
<name>A0ABD3QAR5_9STRA</name>
<feature type="compositionally biased region" description="Acidic residues" evidence="3">
    <location>
        <begin position="40"/>
        <end position="50"/>
    </location>
</feature>
<reference evidence="6 7" key="1">
    <citation type="submission" date="2024-10" db="EMBL/GenBank/DDBJ databases">
        <title>Updated reference genomes for cyclostephanoid diatoms.</title>
        <authorList>
            <person name="Roberts W.R."/>
            <person name="Alverson A.J."/>
        </authorList>
    </citation>
    <scope>NUCLEOTIDE SEQUENCE [LARGE SCALE GENOMIC DNA]</scope>
    <source>
        <strain evidence="6 7">AJA276-08</strain>
    </source>
</reference>
<evidence type="ECO:0008006" key="8">
    <source>
        <dbReference type="Google" id="ProtNLM"/>
    </source>
</evidence>
<feature type="region of interest" description="Disordered" evidence="3">
    <location>
        <begin position="1"/>
        <end position="62"/>
    </location>
</feature>